<keyword evidence="9" id="KW-0735">Signal-anchor</keyword>
<gene>
    <name evidence="10" type="ORF">C7M84_024276</name>
</gene>
<evidence type="ECO:0000256" key="5">
    <source>
        <dbReference type="ARBA" id="ARBA00022989"/>
    </source>
</evidence>
<keyword evidence="8 9" id="KW-0325">Glycoprotein</keyword>
<evidence type="ECO:0000256" key="1">
    <source>
        <dbReference type="ARBA" id="ARBA00004323"/>
    </source>
</evidence>
<keyword evidence="5" id="KW-1133">Transmembrane helix</keyword>
<dbReference type="InterPro" id="IPR005331">
    <property type="entry name" value="Sulfotransferase"/>
</dbReference>
<keyword evidence="9" id="KW-0119">Carbohydrate metabolism</keyword>
<dbReference type="PANTHER" id="PTHR12137">
    <property type="entry name" value="CARBOHYDRATE SULFOTRANSFERASE"/>
    <property type="match status" value="1"/>
</dbReference>
<dbReference type="PANTHER" id="PTHR12137:SF54">
    <property type="entry name" value="CARBOHYDRATE SULFOTRANSFERASE"/>
    <property type="match status" value="1"/>
</dbReference>
<evidence type="ECO:0000256" key="2">
    <source>
        <dbReference type="ARBA" id="ARBA00006339"/>
    </source>
</evidence>
<protein>
    <recommendedName>
        <fullName evidence="9">Carbohydrate sulfotransferase</fullName>
        <ecNumber evidence="9">2.8.2.-</ecNumber>
    </recommendedName>
</protein>
<comment type="subcellular location">
    <subcellularLocation>
        <location evidence="1 9">Golgi apparatus membrane</location>
        <topology evidence="1 9">Single-pass type II membrane protein</topology>
    </subcellularLocation>
</comment>
<keyword evidence="11" id="KW-1185">Reference proteome</keyword>
<keyword evidence="3 9" id="KW-0808">Transferase</keyword>
<evidence type="ECO:0000313" key="11">
    <source>
        <dbReference type="Proteomes" id="UP000283509"/>
    </source>
</evidence>
<dbReference type="GO" id="GO:0016051">
    <property type="term" value="P:carbohydrate biosynthetic process"/>
    <property type="evidence" value="ECO:0007669"/>
    <property type="project" value="InterPro"/>
</dbReference>
<evidence type="ECO:0000256" key="4">
    <source>
        <dbReference type="ARBA" id="ARBA00022692"/>
    </source>
</evidence>
<reference evidence="10 11" key="1">
    <citation type="submission" date="2018-04" db="EMBL/GenBank/DDBJ databases">
        <authorList>
            <person name="Zhang X."/>
            <person name="Yuan J."/>
            <person name="Li F."/>
            <person name="Xiang J."/>
        </authorList>
    </citation>
    <scope>NUCLEOTIDE SEQUENCE [LARGE SCALE GENOMIC DNA]</scope>
    <source>
        <tissue evidence="10">Muscle</tissue>
    </source>
</reference>
<evidence type="ECO:0000256" key="3">
    <source>
        <dbReference type="ARBA" id="ARBA00022679"/>
    </source>
</evidence>
<comment type="caution">
    <text evidence="10">The sequence shown here is derived from an EMBL/GenBank/DDBJ whole genome shotgun (WGS) entry which is preliminary data.</text>
</comment>
<dbReference type="STRING" id="6689.A0A423U1K7"/>
<evidence type="ECO:0000256" key="6">
    <source>
        <dbReference type="ARBA" id="ARBA00023034"/>
    </source>
</evidence>
<organism evidence="10 11">
    <name type="scientific">Penaeus vannamei</name>
    <name type="common">Whiteleg shrimp</name>
    <name type="synonym">Litopenaeus vannamei</name>
    <dbReference type="NCBI Taxonomy" id="6689"/>
    <lineage>
        <taxon>Eukaryota</taxon>
        <taxon>Metazoa</taxon>
        <taxon>Ecdysozoa</taxon>
        <taxon>Arthropoda</taxon>
        <taxon>Crustacea</taxon>
        <taxon>Multicrustacea</taxon>
        <taxon>Malacostraca</taxon>
        <taxon>Eumalacostraca</taxon>
        <taxon>Eucarida</taxon>
        <taxon>Decapoda</taxon>
        <taxon>Dendrobranchiata</taxon>
        <taxon>Penaeoidea</taxon>
        <taxon>Penaeidae</taxon>
        <taxon>Penaeus</taxon>
    </lineage>
</organism>
<comment type="similarity">
    <text evidence="2 9">Belongs to the sulfotransferase 2 family.</text>
</comment>
<evidence type="ECO:0000256" key="9">
    <source>
        <dbReference type="RuleBase" id="RU364020"/>
    </source>
</evidence>
<dbReference type="OrthoDB" id="2019940at2759"/>
<keyword evidence="7" id="KW-0472">Membrane</keyword>
<evidence type="ECO:0000256" key="8">
    <source>
        <dbReference type="ARBA" id="ARBA00023180"/>
    </source>
</evidence>
<accession>A0A423U1K7</accession>
<dbReference type="EMBL" id="QCYY01000803">
    <property type="protein sequence ID" value="ROT82575.1"/>
    <property type="molecule type" value="Genomic_DNA"/>
</dbReference>
<sequence>MDEDKRILLIEKPLDEVVNHTKSLSKWMSVRHPLTRLVSCCQDKFRNGSNSSKWENDDLQTFLFPALLSNGLVYKSQESSTWREFLAKTNTSVQLLDPKDDRLRWSVTFTEFLRHVVNTFESGGEVNKHWITYGLICSPCLFEYDYIAKIETHSQDLEYMFKKFSIPSNPQQSVKTRGSVLGKVTKDFRYYKTLPLELKEKLYNIYQVDMKMFGYDLPEDFWNTP</sequence>
<evidence type="ECO:0000256" key="7">
    <source>
        <dbReference type="ARBA" id="ARBA00023136"/>
    </source>
</evidence>
<keyword evidence="6 9" id="KW-0333">Golgi apparatus</keyword>
<dbReference type="EC" id="2.8.2.-" evidence="9"/>
<dbReference type="Proteomes" id="UP000283509">
    <property type="component" value="Unassembled WGS sequence"/>
</dbReference>
<evidence type="ECO:0000313" key="10">
    <source>
        <dbReference type="EMBL" id="ROT82575.1"/>
    </source>
</evidence>
<dbReference type="GO" id="GO:0008146">
    <property type="term" value="F:sulfotransferase activity"/>
    <property type="evidence" value="ECO:0007669"/>
    <property type="project" value="InterPro"/>
</dbReference>
<keyword evidence="4" id="KW-0812">Transmembrane</keyword>
<dbReference type="Pfam" id="PF03567">
    <property type="entry name" value="Sulfotransfer_2"/>
    <property type="match status" value="1"/>
</dbReference>
<reference evidence="10 11" key="2">
    <citation type="submission" date="2019-01" db="EMBL/GenBank/DDBJ databases">
        <title>The decoding of complex shrimp genome reveals the adaptation for benthos swimmer, frequently molting mechanism and breeding impact on genome.</title>
        <authorList>
            <person name="Sun Y."/>
            <person name="Gao Y."/>
            <person name="Yu Y."/>
        </authorList>
    </citation>
    <scope>NUCLEOTIDE SEQUENCE [LARGE SCALE GENOMIC DNA]</scope>
    <source>
        <tissue evidence="10">Muscle</tissue>
    </source>
</reference>
<dbReference type="AlphaFoldDB" id="A0A423U1K7"/>
<dbReference type="GO" id="GO:0000139">
    <property type="term" value="C:Golgi membrane"/>
    <property type="evidence" value="ECO:0007669"/>
    <property type="project" value="UniProtKB-SubCell"/>
</dbReference>
<dbReference type="InterPro" id="IPR018011">
    <property type="entry name" value="Carb_sulfotrans_8-10"/>
</dbReference>
<name>A0A423U1K7_PENVA</name>
<proteinExistence type="inferred from homology"/>